<dbReference type="InterPro" id="IPR051428">
    <property type="entry name" value="Sphingo_Act-Surfact_Prot"/>
</dbReference>
<dbReference type="Pfam" id="PF02199">
    <property type="entry name" value="SapA"/>
    <property type="match status" value="2"/>
</dbReference>
<dbReference type="Pfam" id="PF05184">
    <property type="entry name" value="SapB_1"/>
    <property type="match status" value="2"/>
</dbReference>
<dbReference type="PANTHER" id="PTHR11480">
    <property type="entry name" value="SAPOSIN-RELATED"/>
    <property type="match status" value="1"/>
</dbReference>
<accession>A0A8C4NAW0</accession>
<keyword evidence="4" id="KW-0964">Secreted</keyword>
<comment type="subunit">
    <text evidence="2">Homodimer; disulfide-linked.</text>
</comment>
<dbReference type="GO" id="GO:0005576">
    <property type="term" value="C:extracellular region"/>
    <property type="evidence" value="ECO:0007669"/>
    <property type="project" value="UniProtKB-SubCell"/>
</dbReference>
<dbReference type="PANTHER" id="PTHR11480:SF3">
    <property type="entry name" value="BCDNA.GH08312"/>
    <property type="match status" value="1"/>
</dbReference>
<dbReference type="InterPro" id="IPR007856">
    <property type="entry name" value="SapB_1"/>
</dbReference>
<dbReference type="GeneTree" id="ENSGT00940000164890"/>
<proteinExistence type="predicted"/>
<keyword evidence="8" id="KW-1015">Disulfide bond</keyword>
<evidence type="ECO:0000256" key="3">
    <source>
        <dbReference type="ARBA" id="ARBA00022439"/>
    </source>
</evidence>
<keyword evidence="17" id="KW-1185">Reference proteome</keyword>
<comment type="function">
    <text evidence="10">Pulmonary surfactant-associated proteins promote alveolar stability by lowering the surface tension at the air-liquid interface in the peripheral air spaces. SP-B increases the collapse pressure of palmitic acid to nearly 70 millinewtons per meter.</text>
</comment>
<dbReference type="SUPFAM" id="SSF47862">
    <property type="entry name" value="Saposin"/>
    <property type="match status" value="2"/>
</dbReference>
<keyword evidence="6" id="KW-0732">Signal</keyword>
<evidence type="ECO:0000256" key="7">
    <source>
        <dbReference type="ARBA" id="ARBA00022737"/>
    </source>
</evidence>
<evidence type="ECO:0000256" key="2">
    <source>
        <dbReference type="ARBA" id="ARBA00011748"/>
    </source>
</evidence>
<reference evidence="16" key="1">
    <citation type="submission" date="2025-08" db="UniProtKB">
        <authorList>
            <consortium name="Ensembl"/>
        </authorList>
    </citation>
    <scope>IDENTIFICATION</scope>
</reference>
<evidence type="ECO:0000256" key="8">
    <source>
        <dbReference type="ARBA" id="ARBA00023157"/>
    </source>
</evidence>
<name>A0A8C4NAW0_EPTBU</name>
<feature type="domain" description="Saposin A-type" evidence="15">
    <location>
        <begin position="274"/>
        <end position="310"/>
    </location>
</feature>
<keyword evidence="9" id="KW-0325">Glycoprotein</keyword>
<evidence type="ECO:0000256" key="1">
    <source>
        <dbReference type="ARBA" id="ARBA00004364"/>
    </source>
</evidence>
<keyword evidence="7" id="KW-0677">Repeat</keyword>
<feature type="domain" description="Saposin B-type" evidence="14">
    <location>
        <begin position="190"/>
        <end position="271"/>
    </location>
</feature>
<evidence type="ECO:0000259" key="14">
    <source>
        <dbReference type="PROSITE" id="PS50015"/>
    </source>
</evidence>
<dbReference type="PROSITE" id="PS50015">
    <property type="entry name" value="SAP_B"/>
    <property type="match status" value="2"/>
</dbReference>
<evidence type="ECO:0000256" key="13">
    <source>
        <dbReference type="SAM" id="MobiDB-lite"/>
    </source>
</evidence>
<dbReference type="Gene3D" id="1.10.225.10">
    <property type="entry name" value="Saposin-like"/>
    <property type="match status" value="2"/>
</dbReference>
<evidence type="ECO:0000313" key="17">
    <source>
        <dbReference type="Proteomes" id="UP000694388"/>
    </source>
</evidence>
<evidence type="ECO:0000313" key="16">
    <source>
        <dbReference type="Ensembl" id="ENSEBUP00000003800.1"/>
    </source>
</evidence>
<dbReference type="FunFam" id="1.10.225.10:FF:000008">
    <property type="entry name" value="Pulmonary surfactant-associated protein B"/>
    <property type="match status" value="1"/>
</dbReference>
<evidence type="ECO:0000256" key="6">
    <source>
        <dbReference type="ARBA" id="ARBA00022729"/>
    </source>
</evidence>
<dbReference type="PROSITE" id="PS51110">
    <property type="entry name" value="SAP_A"/>
    <property type="match status" value="2"/>
</dbReference>
<dbReference type="Proteomes" id="UP000694388">
    <property type="component" value="Unplaced"/>
</dbReference>
<organism evidence="16 17">
    <name type="scientific">Eptatretus burgeri</name>
    <name type="common">Inshore hagfish</name>
    <dbReference type="NCBI Taxonomy" id="7764"/>
    <lineage>
        <taxon>Eukaryota</taxon>
        <taxon>Metazoa</taxon>
        <taxon>Chordata</taxon>
        <taxon>Craniata</taxon>
        <taxon>Vertebrata</taxon>
        <taxon>Cyclostomata</taxon>
        <taxon>Myxini</taxon>
        <taxon>Myxiniformes</taxon>
        <taxon>Myxinidae</taxon>
        <taxon>Eptatretinae</taxon>
        <taxon>Eptatretus</taxon>
    </lineage>
</organism>
<dbReference type="PRINTS" id="PR01797">
    <property type="entry name" value="SAPOSIN"/>
</dbReference>
<protein>
    <recommendedName>
        <fullName evidence="11">Pulmonary surfactant-associated protein B</fullName>
    </recommendedName>
    <alternativeName>
        <fullName evidence="12">Pulmonary surfactant-associated proteolipid SPL(Phe)</fullName>
    </alternativeName>
</protein>
<feature type="domain" description="Saposin A-type" evidence="15">
    <location>
        <begin position="42"/>
        <end position="82"/>
    </location>
</feature>
<evidence type="ECO:0000256" key="11">
    <source>
        <dbReference type="ARBA" id="ARBA00041094"/>
    </source>
</evidence>
<dbReference type="GO" id="GO:0005764">
    <property type="term" value="C:lysosome"/>
    <property type="evidence" value="ECO:0007669"/>
    <property type="project" value="InterPro"/>
</dbReference>
<feature type="region of interest" description="Disordered" evidence="13">
    <location>
        <begin position="15"/>
        <end position="37"/>
    </location>
</feature>
<dbReference type="GO" id="GO:0016020">
    <property type="term" value="C:membrane"/>
    <property type="evidence" value="ECO:0007669"/>
    <property type="project" value="GOC"/>
</dbReference>
<keyword evidence="5" id="KW-0305">Gaseous exchange</keyword>
<dbReference type="AlphaFoldDB" id="A0A8C4NAW0"/>
<dbReference type="Pfam" id="PF03489">
    <property type="entry name" value="SapB_2"/>
    <property type="match status" value="2"/>
</dbReference>
<dbReference type="Ensembl" id="ENSEBUT00000004193.1">
    <property type="protein sequence ID" value="ENSEBUP00000003800.1"/>
    <property type="gene ID" value="ENSEBUG00000002730.1"/>
</dbReference>
<dbReference type="InterPro" id="IPR008138">
    <property type="entry name" value="SapB_2"/>
</dbReference>
<sequence length="310" mass="33942">MYRLQNRSLGNSVPAQQSLWGVGPGRGHTEARPNSTAIPSSRVLGAEACTHGPSYWCKDLATAVECDAVKHCTQTVWNSPVTADGACDLCQEVFEVVQDFVTSNKTESIVRQYLFQMCRMLPGKGLSAQCDDLVKTYLPLIMNMLKEQLTPSQLCQMGGFCSRASGAVPMMSLTAAKPAGIPLVPLVKQGGPTCEICKLVIQQLESMLANNATEDEIKKALLAVCGYLPEAYLQECDALVDEYEDMLIQLLLQSLDPNYVCSELGLCPSAKKHPLVGAVQCTWGPSFWCLSHENAKQCDAEDFCKRHKWV</sequence>
<dbReference type="InterPro" id="IPR008139">
    <property type="entry name" value="SaposinB_dom"/>
</dbReference>
<dbReference type="SMART" id="SM00162">
    <property type="entry name" value="SAPA"/>
    <property type="match status" value="2"/>
</dbReference>
<dbReference type="GO" id="GO:0006665">
    <property type="term" value="P:sphingolipid metabolic process"/>
    <property type="evidence" value="ECO:0007669"/>
    <property type="project" value="InterPro"/>
</dbReference>
<evidence type="ECO:0000256" key="5">
    <source>
        <dbReference type="ARBA" id="ARBA00022713"/>
    </source>
</evidence>
<dbReference type="SMART" id="SM00741">
    <property type="entry name" value="SapB"/>
    <property type="match status" value="2"/>
</dbReference>
<evidence type="ECO:0000256" key="12">
    <source>
        <dbReference type="ARBA" id="ARBA00041785"/>
    </source>
</evidence>
<dbReference type="FunFam" id="1.10.225.10:FF:000002">
    <property type="entry name" value="prosaposin isoform X2"/>
    <property type="match status" value="1"/>
</dbReference>
<evidence type="ECO:0000259" key="15">
    <source>
        <dbReference type="PROSITE" id="PS51110"/>
    </source>
</evidence>
<dbReference type="GO" id="GO:0007585">
    <property type="term" value="P:respiratory gaseous exchange by respiratory system"/>
    <property type="evidence" value="ECO:0007669"/>
    <property type="project" value="UniProtKB-KW"/>
</dbReference>
<evidence type="ECO:0000256" key="9">
    <source>
        <dbReference type="ARBA" id="ARBA00023180"/>
    </source>
</evidence>
<dbReference type="InterPro" id="IPR003119">
    <property type="entry name" value="SAP_A"/>
</dbReference>
<reference evidence="16" key="2">
    <citation type="submission" date="2025-09" db="UniProtKB">
        <authorList>
            <consortium name="Ensembl"/>
        </authorList>
    </citation>
    <scope>IDENTIFICATION</scope>
</reference>
<evidence type="ECO:0000256" key="10">
    <source>
        <dbReference type="ARBA" id="ARBA00037221"/>
    </source>
</evidence>
<comment type="subcellular location">
    <subcellularLocation>
        <location evidence="1">Secreted</location>
        <location evidence="1">Extracellular space</location>
        <location evidence="1">Surface film</location>
    </subcellularLocation>
</comment>
<dbReference type="InterPro" id="IPR011001">
    <property type="entry name" value="Saposin-like"/>
</dbReference>
<evidence type="ECO:0000256" key="4">
    <source>
        <dbReference type="ARBA" id="ARBA00022525"/>
    </source>
</evidence>
<feature type="domain" description="Saposin B-type" evidence="14">
    <location>
        <begin position="83"/>
        <end position="165"/>
    </location>
</feature>
<dbReference type="InterPro" id="IPR008373">
    <property type="entry name" value="Saposin"/>
</dbReference>
<keyword evidence="3" id="KW-0767">Surface film</keyword>